<evidence type="ECO:0000313" key="2">
    <source>
        <dbReference type="Proteomes" id="UP000606003"/>
    </source>
</evidence>
<evidence type="ECO:0000313" key="1">
    <source>
        <dbReference type="EMBL" id="MBD2721395.1"/>
    </source>
</evidence>
<keyword evidence="2" id="KW-1185">Reference proteome</keyword>
<accession>A0ABR8JN31</accession>
<sequence>MTKFYFFAAVVLFWVTLSASLMRVQLASSPVYKMRVPTYRSMPIRSTAVVRVPGVATTASYN</sequence>
<evidence type="ECO:0008006" key="3">
    <source>
        <dbReference type="Google" id="ProtNLM"/>
    </source>
</evidence>
<dbReference type="EMBL" id="JACXAC010000002">
    <property type="protein sequence ID" value="MBD2721395.1"/>
    <property type="molecule type" value="Genomic_DNA"/>
</dbReference>
<protein>
    <recommendedName>
        <fullName evidence="3">Secreted protein</fullName>
    </recommendedName>
</protein>
<dbReference type="Proteomes" id="UP000606003">
    <property type="component" value="Unassembled WGS sequence"/>
</dbReference>
<gene>
    <name evidence="1" type="ORF">IC234_04590</name>
</gene>
<organism evidence="1 2">
    <name type="scientific">Hymenobacter armeniacus</name>
    <dbReference type="NCBI Taxonomy" id="2771358"/>
    <lineage>
        <taxon>Bacteria</taxon>
        <taxon>Pseudomonadati</taxon>
        <taxon>Bacteroidota</taxon>
        <taxon>Cytophagia</taxon>
        <taxon>Cytophagales</taxon>
        <taxon>Hymenobacteraceae</taxon>
        <taxon>Hymenobacter</taxon>
    </lineage>
</organism>
<proteinExistence type="predicted"/>
<name>A0ABR8JN31_9BACT</name>
<reference evidence="1 2" key="1">
    <citation type="submission" date="2020-09" db="EMBL/GenBank/DDBJ databases">
        <authorList>
            <person name="Kim M.K."/>
        </authorList>
    </citation>
    <scope>NUCLEOTIDE SEQUENCE [LARGE SCALE GENOMIC DNA]</scope>
    <source>
        <strain evidence="1 2">BT189</strain>
    </source>
</reference>
<comment type="caution">
    <text evidence="1">The sequence shown here is derived from an EMBL/GenBank/DDBJ whole genome shotgun (WGS) entry which is preliminary data.</text>
</comment>
<dbReference type="RefSeq" id="WP_190922688.1">
    <property type="nucleotide sequence ID" value="NZ_JACXAC010000002.1"/>
</dbReference>